<protein>
    <submittedName>
        <fullName evidence="1">Uncharacterized protein</fullName>
    </submittedName>
</protein>
<evidence type="ECO:0000313" key="2">
    <source>
        <dbReference type="Proteomes" id="UP000177082"/>
    </source>
</evidence>
<dbReference type="STRING" id="1802519.A2961_05045"/>
<organism evidence="1 2">
    <name type="scientific">Candidatus Woesebacteria bacterium RIFCSPLOWO2_01_FULL_39_21</name>
    <dbReference type="NCBI Taxonomy" id="1802519"/>
    <lineage>
        <taxon>Bacteria</taxon>
        <taxon>Candidatus Woeseibacteriota</taxon>
    </lineage>
</organism>
<name>A0A1F8BDT0_9BACT</name>
<dbReference type="EMBL" id="MGHF01000029">
    <property type="protein sequence ID" value="OGM62110.1"/>
    <property type="molecule type" value="Genomic_DNA"/>
</dbReference>
<dbReference type="AlphaFoldDB" id="A0A1F8BDT0"/>
<gene>
    <name evidence="1" type="ORF">A2961_05045</name>
</gene>
<evidence type="ECO:0000313" key="1">
    <source>
        <dbReference type="EMBL" id="OGM62110.1"/>
    </source>
</evidence>
<comment type="caution">
    <text evidence="1">The sequence shown here is derived from an EMBL/GenBank/DDBJ whole genome shotgun (WGS) entry which is preliminary data.</text>
</comment>
<sequence length="143" mass="16097">MNTELEMIPMKSFSFEGKEYPVSFVETMQVAEGVECDAYTFDGDKTKDLGIIRIKPGSKTPLQKVLKGDRTVEGYISGEGKLTVTKADGSKQIYEVTEDLKEPVVVTVAIDEHMQWEADPESNLRAYEICFPPYEGGRYENIE</sequence>
<proteinExistence type="predicted"/>
<dbReference type="Proteomes" id="UP000177082">
    <property type="component" value="Unassembled WGS sequence"/>
</dbReference>
<accession>A0A1F8BDT0</accession>
<reference evidence="1 2" key="1">
    <citation type="journal article" date="2016" name="Nat. Commun.">
        <title>Thousands of microbial genomes shed light on interconnected biogeochemical processes in an aquifer system.</title>
        <authorList>
            <person name="Anantharaman K."/>
            <person name="Brown C.T."/>
            <person name="Hug L.A."/>
            <person name="Sharon I."/>
            <person name="Castelle C.J."/>
            <person name="Probst A.J."/>
            <person name="Thomas B.C."/>
            <person name="Singh A."/>
            <person name="Wilkins M.J."/>
            <person name="Karaoz U."/>
            <person name="Brodie E.L."/>
            <person name="Williams K.H."/>
            <person name="Hubbard S.S."/>
            <person name="Banfield J.F."/>
        </authorList>
    </citation>
    <scope>NUCLEOTIDE SEQUENCE [LARGE SCALE GENOMIC DNA]</scope>
</reference>